<dbReference type="GO" id="GO:0047355">
    <property type="term" value="F:CDP-glycerol glycerophosphotransferase activity"/>
    <property type="evidence" value="ECO:0007669"/>
    <property type="project" value="InterPro"/>
</dbReference>
<accession>A0A1G9WP30</accession>
<dbReference type="InterPro" id="IPR043148">
    <property type="entry name" value="TagF_C"/>
</dbReference>
<dbReference type="AlphaFoldDB" id="A0A1G9WP30"/>
<evidence type="ECO:0000256" key="7">
    <source>
        <dbReference type="SAM" id="Phobius"/>
    </source>
</evidence>
<sequence length="428" mass="49271">MIKTAIVVTAKLLERIVYLLAGWLVIIPLTYLIPKDNKLILFKGTSNNVKYLFFHACRQPAADGAKLYFMTRNKQLSGQFKKYGLPVLEYPSLHSFWKMFRAGTYIVDNHISPLNYYIFYRIHKVQLWHGIVVKKVGPSSIKGLKKLPPSWLKTLGMKLVFYPTYDAFISNSEFCTREIFGPTIKARRFLDYGYPRNDVLFGKPSVAEPLWGTDEISNQRIESFKAKGGQVVLFSPTWRDTGGELISDQAVDLAGLNAFGAAHNILFVFKFHPSTRSGAVITDYSHCMEYIKGRDIYPVMSLIDLMITDYSSIYLDYLLLKKPLVFFPYDYQKYTEKDRDLIVDYEWFTPGPKCYTQPELEAAIARLLVEKQDDYTARRQEILDVACTYQDGNAAERVWSFIKEQARLDSPRPVTTGRLTVRGREEHA</sequence>
<protein>
    <submittedName>
        <fullName evidence="8">CDP-glycerol glycerophosphotransferase, TagB/SpsB family</fullName>
    </submittedName>
</protein>
<dbReference type="InterPro" id="IPR007554">
    <property type="entry name" value="Glycerophosphate_synth"/>
</dbReference>
<dbReference type="GO" id="GO:0005886">
    <property type="term" value="C:plasma membrane"/>
    <property type="evidence" value="ECO:0007669"/>
    <property type="project" value="UniProtKB-SubCell"/>
</dbReference>
<evidence type="ECO:0000256" key="2">
    <source>
        <dbReference type="ARBA" id="ARBA00010488"/>
    </source>
</evidence>
<dbReference type="EMBL" id="FNHB01000008">
    <property type="protein sequence ID" value="SDM85815.1"/>
    <property type="molecule type" value="Genomic_DNA"/>
</dbReference>
<keyword evidence="5" id="KW-0777">Teichoic acid biosynthesis</keyword>
<dbReference type="Proteomes" id="UP000214880">
    <property type="component" value="Unassembled WGS sequence"/>
</dbReference>
<dbReference type="InterPro" id="IPR043149">
    <property type="entry name" value="TagF_N"/>
</dbReference>
<dbReference type="STRING" id="146817.SAMN04488502_10832"/>
<evidence type="ECO:0000256" key="5">
    <source>
        <dbReference type="ARBA" id="ARBA00022944"/>
    </source>
</evidence>
<dbReference type="RefSeq" id="WP_173812950.1">
    <property type="nucleotide sequence ID" value="NZ_FNHB01000008.1"/>
</dbReference>
<evidence type="ECO:0000313" key="8">
    <source>
        <dbReference type="EMBL" id="SDM85815.1"/>
    </source>
</evidence>
<keyword evidence="9" id="KW-1185">Reference proteome</keyword>
<reference evidence="8 9" key="1">
    <citation type="submission" date="2016-10" db="EMBL/GenBank/DDBJ databases">
        <authorList>
            <person name="de Groot N.N."/>
        </authorList>
    </citation>
    <scope>NUCLEOTIDE SEQUENCE [LARGE SCALE GENOMIC DNA]</scope>
    <source>
        <strain evidence="8 9">DSM 1736</strain>
    </source>
</reference>
<evidence type="ECO:0000256" key="4">
    <source>
        <dbReference type="ARBA" id="ARBA00022679"/>
    </source>
</evidence>
<dbReference type="PANTHER" id="PTHR37316:SF3">
    <property type="entry name" value="TEICHOIC ACID GLYCEROL-PHOSPHATE TRANSFERASE"/>
    <property type="match status" value="1"/>
</dbReference>
<organism evidence="8 9">
    <name type="scientific">Dendrosporobacter quercicolus</name>
    <dbReference type="NCBI Taxonomy" id="146817"/>
    <lineage>
        <taxon>Bacteria</taxon>
        <taxon>Bacillati</taxon>
        <taxon>Bacillota</taxon>
        <taxon>Negativicutes</taxon>
        <taxon>Selenomonadales</taxon>
        <taxon>Sporomusaceae</taxon>
        <taxon>Dendrosporobacter</taxon>
    </lineage>
</organism>
<dbReference type="SUPFAM" id="SSF53756">
    <property type="entry name" value="UDP-Glycosyltransferase/glycogen phosphorylase"/>
    <property type="match status" value="1"/>
</dbReference>
<dbReference type="Gene3D" id="3.40.50.11820">
    <property type="match status" value="1"/>
</dbReference>
<keyword evidence="6 7" id="KW-0472">Membrane</keyword>
<gene>
    <name evidence="8" type="ORF">SAMN04488502_10832</name>
</gene>
<keyword evidence="3" id="KW-1003">Cell membrane</keyword>
<proteinExistence type="inferred from homology"/>
<evidence type="ECO:0000256" key="6">
    <source>
        <dbReference type="ARBA" id="ARBA00023136"/>
    </source>
</evidence>
<comment type="similarity">
    <text evidence="2">Belongs to the CDP-glycerol glycerophosphotransferase family.</text>
</comment>
<feature type="transmembrane region" description="Helical" evidence="7">
    <location>
        <begin position="12"/>
        <end position="33"/>
    </location>
</feature>
<keyword evidence="7" id="KW-1133">Transmembrane helix</keyword>
<keyword evidence="7" id="KW-0812">Transmembrane</keyword>
<comment type="subcellular location">
    <subcellularLocation>
        <location evidence="1">Cell membrane</location>
        <topology evidence="1">Peripheral membrane protein</topology>
    </subcellularLocation>
</comment>
<dbReference type="InterPro" id="IPR051612">
    <property type="entry name" value="Teichoic_Acid_Biosynth"/>
</dbReference>
<dbReference type="Gene3D" id="3.40.50.12580">
    <property type="match status" value="1"/>
</dbReference>
<dbReference type="Pfam" id="PF04464">
    <property type="entry name" value="Glyphos_transf"/>
    <property type="match status" value="1"/>
</dbReference>
<name>A0A1G9WP30_9FIRM</name>
<dbReference type="PANTHER" id="PTHR37316">
    <property type="entry name" value="TEICHOIC ACID GLYCEROL-PHOSPHATE PRIMASE"/>
    <property type="match status" value="1"/>
</dbReference>
<evidence type="ECO:0000256" key="3">
    <source>
        <dbReference type="ARBA" id="ARBA00022475"/>
    </source>
</evidence>
<dbReference type="GO" id="GO:0019350">
    <property type="term" value="P:teichoic acid biosynthetic process"/>
    <property type="evidence" value="ECO:0007669"/>
    <property type="project" value="UniProtKB-KW"/>
</dbReference>
<keyword evidence="4 8" id="KW-0808">Transferase</keyword>
<evidence type="ECO:0000313" key="9">
    <source>
        <dbReference type="Proteomes" id="UP000214880"/>
    </source>
</evidence>
<evidence type="ECO:0000256" key="1">
    <source>
        <dbReference type="ARBA" id="ARBA00004202"/>
    </source>
</evidence>